<evidence type="ECO:0000256" key="1">
    <source>
        <dbReference type="SAM" id="Phobius"/>
    </source>
</evidence>
<keyword evidence="1" id="KW-0812">Transmembrane</keyword>
<accession>A0ABZ2KDL9</accession>
<keyword evidence="3" id="KW-1185">Reference proteome</keyword>
<dbReference type="Pfam" id="PF07591">
    <property type="entry name" value="PT-HINT"/>
    <property type="match status" value="1"/>
</dbReference>
<reference evidence="2 3" key="1">
    <citation type="submission" date="2021-12" db="EMBL/GenBank/DDBJ databases">
        <title>Discovery of the Pendulisporaceae a myxobacterial family with distinct sporulation behavior and unique specialized metabolism.</title>
        <authorList>
            <person name="Garcia R."/>
            <person name="Popoff A."/>
            <person name="Bader C.D."/>
            <person name="Loehr J."/>
            <person name="Walesch S."/>
            <person name="Walt C."/>
            <person name="Boldt J."/>
            <person name="Bunk B."/>
            <person name="Haeckl F.J.F.P.J."/>
            <person name="Gunesch A.P."/>
            <person name="Birkelbach J."/>
            <person name="Nuebel U."/>
            <person name="Pietschmann T."/>
            <person name="Bach T."/>
            <person name="Mueller R."/>
        </authorList>
    </citation>
    <scope>NUCLEOTIDE SEQUENCE [LARGE SCALE GENOMIC DNA]</scope>
    <source>
        <strain evidence="2 3">MSr12523</strain>
    </source>
</reference>
<name>A0ABZ2KDL9_9BACT</name>
<protein>
    <submittedName>
        <fullName evidence="2">HINT domain-containing protein</fullName>
    </submittedName>
</protein>
<sequence length="450" mass="47540">MIRRLLDDRRGVSAVEYALLLAALLLVFAGGYHALGRKNVKPTNASTDELRGGTGYIAGTGPGASGAGGAGNVGGGPGGVVCDGRSCGAPGGNCFVAGTPVWTPSGERPIENIAEGDIVFSRDEASAAIKPRRVVRTFTRRAQRLVAVTIASAQKSETLRVTGEHRFWTEDRGWAEAAALVKNEPLVDLAGDAVRVVSVVPLAEEAVVYNFEVEETHTYFVGHTATWVHNACDPIKPVFDGLTGQAAVGISPTLFTNYFTTGALPPNGTGTFAINTTSGAISIGQSSWFGPPTFNGQYVGLLTQPDGNVPHDINPNADVIFTDNLTGCAVVVTQNDRPQLLHIHAPLLGDDPQTYNATLVPYMYSQGIDADGNPSHGIPPPLVVKASDYGWIIGGGDYGPGMNNPHNAHAFLYGVKDDTGHRQWWLLKVQSLPNNGGYQHTTMPVGTTLY</sequence>
<keyword evidence="1" id="KW-1133">Transmembrane helix</keyword>
<evidence type="ECO:0000313" key="2">
    <source>
        <dbReference type="EMBL" id="WXA96701.1"/>
    </source>
</evidence>
<dbReference type="CDD" id="cd00081">
    <property type="entry name" value="Hint"/>
    <property type="match status" value="1"/>
</dbReference>
<dbReference type="EMBL" id="CP089982">
    <property type="protein sequence ID" value="WXA96701.1"/>
    <property type="molecule type" value="Genomic_DNA"/>
</dbReference>
<gene>
    <name evidence="2" type="ORF">LZC95_07610</name>
</gene>
<dbReference type="InterPro" id="IPR036844">
    <property type="entry name" value="Hint_dom_sf"/>
</dbReference>
<dbReference type="PROSITE" id="PS50817">
    <property type="entry name" value="INTEIN_N_TER"/>
    <property type="match status" value="1"/>
</dbReference>
<proteinExistence type="predicted"/>
<dbReference type="SUPFAM" id="SSF51294">
    <property type="entry name" value="Hedgehog/intein (Hint) domain"/>
    <property type="match status" value="1"/>
</dbReference>
<feature type="transmembrane region" description="Helical" evidence="1">
    <location>
        <begin position="12"/>
        <end position="35"/>
    </location>
</feature>
<dbReference type="Proteomes" id="UP001379533">
    <property type="component" value="Chromosome"/>
</dbReference>
<dbReference type="InterPro" id="IPR006141">
    <property type="entry name" value="Intein_N"/>
</dbReference>
<dbReference type="Gene3D" id="2.170.16.10">
    <property type="entry name" value="Hedgehog/Intein (Hint) domain"/>
    <property type="match status" value="1"/>
</dbReference>
<evidence type="ECO:0000313" key="3">
    <source>
        <dbReference type="Proteomes" id="UP001379533"/>
    </source>
</evidence>
<organism evidence="2 3">
    <name type="scientific">Pendulispora brunnea</name>
    <dbReference type="NCBI Taxonomy" id="2905690"/>
    <lineage>
        <taxon>Bacteria</taxon>
        <taxon>Pseudomonadati</taxon>
        <taxon>Myxococcota</taxon>
        <taxon>Myxococcia</taxon>
        <taxon>Myxococcales</taxon>
        <taxon>Sorangiineae</taxon>
        <taxon>Pendulisporaceae</taxon>
        <taxon>Pendulispora</taxon>
    </lineage>
</organism>
<keyword evidence="1" id="KW-0472">Membrane</keyword>
<dbReference type="RefSeq" id="WP_394847318.1">
    <property type="nucleotide sequence ID" value="NZ_CP089982.1"/>
</dbReference>